<accession>A0ABV9U5P8</accession>
<organism evidence="2 3">
    <name type="scientific">Actinomadura gamaensis</name>
    <dbReference type="NCBI Taxonomy" id="1763541"/>
    <lineage>
        <taxon>Bacteria</taxon>
        <taxon>Bacillati</taxon>
        <taxon>Actinomycetota</taxon>
        <taxon>Actinomycetes</taxon>
        <taxon>Streptosporangiales</taxon>
        <taxon>Thermomonosporaceae</taxon>
        <taxon>Actinomadura</taxon>
    </lineage>
</organism>
<evidence type="ECO:0008006" key="4">
    <source>
        <dbReference type="Google" id="ProtNLM"/>
    </source>
</evidence>
<dbReference type="PROSITE" id="PS51318">
    <property type="entry name" value="TAT"/>
    <property type="match status" value="1"/>
</dbReference>
<dbReference type="Proteomes" id="UP001595872">
    <property type="component" value="Unassembled WGS sequence"/>
</dbReference>
<evidence type="ECO:0000313" key="3">
    <source>
        <dbReference type="Proteomes" id="UP001595872"/>
    </source>
</evidence>
<dbReference type="SUPFAM" id="SSF52743">
    <property type="entry name" value="Subtilisin-like"/>
    <property type="match status" value="1"/>
</dbReference>
<feature type="signal peptide" evidence="1">
    <location>
        <begin position="1"/>
        <end position="29"/>
    </location>
</feature>
<comment type="caution">
    <text evidence="2">The sequence shown here is derived from an EMBL/GenBank/DDBJ whole genome shotgun (WGS) entry which is preliminary data.</text>
</comment>
<keyword evidence="3" id="KW-1185">Reference proteome</keyword>
<dbReference type="EMBL" id="JBHSIT010000010">
    <property type="protein sequence ID" value="MFC4911823.1"/>
    <property type="molecule type" value="Genomic_DNA"/>
</dbReference>
<dbReference type="InterPro" id="IPR036852">
    <property type="entry name" value="Peptidase_S8/S53_dom_sf"/>
</dbReference>
<proteinExistence type="predicted"/>
<evidence type="ECO:0000313" key="2">
    <source>
        <dbReference type="EMBL" id="MFC4911823.1"/>
    </source>
</evidence>
<reference evidence="3" key="1">
    <citation type="journal article" date="2019" name="Int. J. Syst. Evol. Microbiol.">
        <title>The Global Catalogue of Microorganisms (GCM) 10K type strain sequencing project: providing services to taxonomists for standard genome sequencing and annotation.</title>
        <authorList>
            <consortium name="The Broad Institute Genomics Platform"/>
            <consortium name="The Broad Institute Genome Sequencing Center for Infectious Disease"/>
            <person name="Wu L."/>
            <person name="Ma J."/>
        </authorList>
    </citation>
    <scope>NUCLEOTIDE SEQUENCE [LARGE SCALE GENOMIC DNA]</scope>
    <source>
        <strain evidence="3">KLKA75</strain>
    </source>
</reference>
<dbReference type="Gene3D" id="3.40.50.200">
    <property type="entry name" value="Peptidase S8/S53 domain"/>
    <property type="match status" value="1"/>
</dbReference>
<name>A0ABV9U5P8_9ACTN</name>
<protein>
    <recommendedName>
        <fullName evidence="4">Peptidase S8</fullName>
    </recommendedName>
</protein>
<dbReference type="RefSeq" id="WP_378261121.1">
    <property type="nucleotide sequence ID" value="NZ_JBHSIT010000010.1"/>
</dbReference>
<sequence length="452" mass="45203">MRITRTRLAMLAAAGALTLLAAVPPSATAAPKTAPASALASAPASALASARASAPASARASAPAFAPGAAPQGRPGCAAAKGDCMLGVAKPKAGKARTFTAKAGLAAPGPGRVAAQKAAAGGIPPGGLTAADLQDAYKLPSDLLGGGSTIAVVVPMDTTSAEKDLNTYRAANGMHVCDAEFPCLRKIDQRGGTTPPPASPNWTLHTAVGLDMASAACPNCSLLLVEADDDTLASQGAAVDQAVAQGARTVVVMDGWFPEYEGQDAMAPHFDHPGVAIVAASGDTGFNGGGHELLPAAYPTVVAVAGTDLYRDPATRRGWAETSWRATASGCSLYEKRPSWQREGDCGDRRTVADVAAVASDYTPVSAFNSGNGGWVNVSGGPVAPALVGGVYGLAGNPASTPAPQRPYTHRRYMFDITSGTNGTCGGSILCTARTGYDGPSGMGAPNGTGAF</sequence>
<feature type="chain" id="PRO_5046360027" description="Peptidase S8" evidence="1">
    <location>
        <begin position="30"/>
        <end position="452"/>
    </location>
</feature>
<evidence type="ECO:0000256" key="1">
    <source>
        <dbReference type="SAM" id="SignalP"/>
    </source>
</evidence>
<gene>
    <name evidence="2" type="ORF">ACFPCY_31270</name>
</gene>
<keyword evidence="1" id="KW-0732">Signal</keyword>
<dbReference type="InterPro" id="IPR006311">
    <property type="entry name" value="TAT_signal"/>
</dbReference>